<comment type="caution">
    <text evidence="1">The sequence shown here is derived from an EMBL/GenBank/DDBJ whole genome shotgun (WGS) entry which is preliminary data.</text>
</comment>
<evidence type="ECO:0000313" key="2">
    <source>
        <dbReference type="Proteomes" id="UP000630594"/>
    </source>
</evidence>
<evidence type="ECO:0008006" key="3">
    <source>
        <dbReference type="Google" id="ProtNLM"/>
    </source>
</evidence>
<dbReference type="EMBL" id="BMCK01000001">
    <property type="protein sequence ID" value="GGD08526.1"/>
    <property type="molecule type" value="Genomic_DNA"/>
</dbReference>
<accession>A0ABQ1PZL4</accession>
<gene>
    <name evidence="1" type="ORF">GCM10007231_04210</name>
</gene>
<sequence length="304" mass="33812">MEMRTTRSGQRAGVAFLRVTRGAHRRKDAPAPELATLRAWLGVLPPDACFTHVTAARLLGLWLPPLPDDLVTVVALPPAAHPVRRRGLRATRSHQSGTPLMAQGLPVAPAADVVLALCRDLGDLDALMALDSALHQRLVTSAALDQVALRGRPGAPRLRRLLSRADARSESPWETVLRELHRSVGADVTPQFEVRDAQGHFVARGDLRLDGTRVLHEYDGHHHLEVARQRSDLRRSRHLEAAGWVRRGYSAVDLLRRPEEVLADVDRSLGRASDRRRIDAWHELLRTSALTAAGRHLLWPRVQR</sequence>
<dbReference type="RefSeq" id="WP_145965126.1">
    <property type="nucleotide sequence ID" value="NZ_BMCK01000001.1"/>
</dbReference>
<evidence type="ECO:0000313" key="1">
    <source>
        <dbReference type="EMBL" id="GGD08526.1"/>
    </source>
</evidence>
<dbReference type="Proteomes" id="UP000630594">
    <property type="component" value="Unassembled WGS sequence"/>
</dbReference>
<proteinExistence type="predicted"/>
<protein>
    <recommendedName>
        <fullName evidence="3">DUF559 domain-containing protein</fullName>
    </recommendedName>
</protein>
<name>A0ABQ1PZL4_9ACTN</name>
<reference evidence="2" key="1">
    <citation type="journal article" date="2019" name="Int. J. Syst. Evol. Microbiol.">
        <title>The Global Catalogue of Microorganisms (GCM) 10K type strain sequencing project: providing services to taxonomists for standard genome sequencing and annotation.</title>
        <authorList>
            <consortium name="The Broad Institute Genomics Platform"/>
            <consortium name="The Broad Institute Genome Sequencing Center for Infectious Disease"/>
            <person name="Wu L."/>
            <person name="Ma J."/>
        </authorList>
    </citation>
    <scope>NUCLEOTIDE SEQUENCE [LARGE SCALE GENOMIC DNA]</scope>
    <source>
        <strain evidence="2">CCM 7403</strain>
    </source>
</reference>
<organism evidence="1 2">
    <name type="scientific">Nocardioides daphniae</name>
    <dbReference type="NCBI Taxonomy" id="402297"/>
    <lineage>
        <taxon>Bacteria</taxon>
        <taxon>Bacillati</taxon>
        <taxon>Actinomycetota</taxon>
        <taxon>Actinomycetes</taxon>
        <taxon>Propionibacteriales</taxon>
        <taxon>Nocardioidaceae</taxon>
        <taxon>Nocardioides</taxon>
    </lineage>
</organism>
<keyword evidence="2" id="KW-1185">Reference proteome</keyword>